<dbReference type="SUPFAM" id="SSF81383">
    <property type="entry name" value="F-box domain"/>
    <property type="match status" value="1"/>
</dbReference>
<dbReference type="Proteomes" id="UP000078561">
    <property type="component" value="Unassembled WGS sequence"/>
</dbReference>
<feature type="domain" description="F-box" evidence="1">
    <location>
        <begin position="1"/>
        <end position="31"/>
    </location>
</feature>
<dbReference type="AlphaFoldDB" id="A0A168LFC7"/>
<reference evidence="2" key="1">
    <citation type="submission" date="2016-04" db="EMBL/GenBank/DDBJ databases">
        <authorList>
            <person name="Evans L.H."/>
            <person name="Alamgir A."/>
            <person name="Owens N."/>
            <person name="Weber N.D."/>
            <person name="Virtaneva K."/>
            <person name="Barbian K."/>
            <person name="Babar A."/>
            <person name="Rosenke K."/>
        </authorList>
    </citation>
    <scope>NUCLEOTIDE SEQUENCE [LARGE SCALE GENOMIC DNA]</scope>
    <source>
        <strain evidence="2">CBS 101.48</strain>
    </source>
</reference>
<accession>A0A168LFC7</accession>
<dbReference type="PROSITE" id="PS50181">
    <property type="entry name" value="FBOX"/>
    <property type="match status" value="1"/>
</dbReference>
<evidence type="ECO:0000313" key="3">
    <source>
        <dbReference type="Proteomes" id="UP000078561"/>
    </source>
</evidence>
<dbReference type="InterPro" id="IPR036047">
    <property type="entry name" value="F-box-like_dom_sf"/>
</dbReference>
<sequence length="199" mass="22245">MDLAVFPSEITQIILEHLPIKDLIRAERTSKLLQLFCLSEIERRIKTGSLKDEFGVLIHLGQAQAQPQQFDPITKTVQYTIPMDPITINSMYDHRRNIHCSLLRKQPKFEDAASTTKKINYLSQHGFTIPLEKGITEGKTVQISVDNALCQLDASLTRMVPPTATTNTDKKLSLAPIPLSYSLQVTSMRLPLSTIAASS</sequence>
<proteinExistence type="predicted"/>
<dbReference type="InParanoid" id="A0A168LFC7"/>
<keyword evidence="3" id="KW-1185">Reference proteome</keyword>
<gene>
    <name evidence="2" type="primary">ABSGL_02096.1 scaffold 2596</name>
</gene>
<dbReference type="InterPro" id="IPR001810">
    <property type="entry name" value="F-box_dom"/>
</dbReference>
<dbReference type="OMA" id="DEWGILI"/>
<organism evidence="2">
    <name type="scientific">Absidia glauca</name>
    <name type="common">Pin mould</name>
    <dbReference type="NCBI Taxonomy" id="4829"/>
    <lineage>
        <taxon>Eukaryota</taxon>
        <taxon>Fungi</taxon>
        <taxon>Fungi incertae sedis</taxon>
        <taxon>Mucoromycota</taxon>
        <taxon>Mucoromycotina</taxon>
        <taxon>Mucoromycetes</taxon>
        <taxon>Mucorales</taxon>
        <taxon>Cunninghamellaceae</taxon>
        <taxon>Absidia</taxon>
    </lineage>
</organism>
<dbReference type="OrthoDB" id="2153609at2759"/>
<dbReference type="EMBL" id="LT551165">
    <property type="protein sequence ID" value="SAL96680.1"/>
    <property type="molecule type" value="Genomic_DNA"/>
</dbReference>
<protein>
    <recommendedName>
        <fullName evidence="1">F-box domain-containing protein</fullName>
    </recommendedName>
</protein>
<name>A0A168LFC7_ABSGL</name>
<evidence type="ECO:0000259" key="1">
    <source>
        <dbReference type="PROSITE" id="PS50181"/>
    </source>
</evidence>
<dbReference type="Pfam" id="PF00646">
    <property type="entry name" value="F-box"/>
    <property type="match status" value="1"/>
</dbReference>
<evidence type="ECO:0000313" key="2">
    <source>
        <dbReference type="EMBL" id="SAL96680.1"/>
    </source>
</evidence>